<name>A0A222E481_9RHOB</name>
<dbReference type="EMBL" id="CP022540">
    <property type="protein sequence ID" value="ASP21005.1"/>
    <property type="molecule type" value="Genomic_DNA"/>
</dbReference>
<dbReference type="InterPro" id="IPR002563">
    <property type="entry name" value="Flavin_Rdtase-like_dom"/>
</dbReference>
<evidence type="ECO:0000313" key="3">
    <source>
        <dbReference type="EMBL" id="ASP21005.1"/>
    </source>
</evidence>
<feature type="domain" description="Flavin reductase like" evidence="2">
    <location>
        <begin position="18"/>
        <end position="165"/>
    </location>
</feature>
<dbReference type="PANTHER" id="PTHR30466:SF1">
    <property type="entry name" value="FMN REDUCTASE (NADH) RUTF"/>
    <property type="match status" value="1"/>
</dbReference>
<dbReference type="Proteomes" id="UP000203589">
    <property type="component" value="Chromosome"/>
</dbReference>
<dbReference type="PANTHER" id="PTHR30466">
    <property type="entry name" value="FLAVIN REDUCTASE"/>
    <property type="match status" value="1"/>
</dbReference>
<dbReference type="AlphaFoldDB" id="A0A222E481"/>
<dbReference type="GO" id="GO:0052874">
    <property type="term" value="F:FMN reductase (NADH) activity"/>
    <property type="evidence" value="ECO:0007669"/>
    <property type="project" value="UniProtKB-EC"/>
</dbReference>
<dbReference type="GO" id="GO:0010181">
    <property type="term" value="F:FMN binding"/>
    <property type="evidence" value="ECO:0007669"/>
    <property type="project" value="InterPro"/>
</dbReference>
<dbReference type="GO" id="GO:0006208">
    <property type="term" value="P:pyrimidine nucleobase catabolic process"/>
    <property type="evidence" value="ECO:0007669"/>
    <property type="project" value="TreeGrafter"/>
</dbReference>
<sequence>MPSEEITMTDSQTFVEGMSRLAAGVSLVTTIGEDGAPLGMLATAVTSVSADPPTLLVCVNQSATMHADLIRSGTFCVNVLGEANAEIARRFSSGADRAARFATGDWRRVGREAPVLADSLVSFNCRIETTVPGGTHTVVIGRVVDLATPPVTGGPLVYFGRGYLHG</sequence>
<accession>A0A222E481</accession>
<dbReference type="Pfam" id="PF01613">
    <property type="entry name" value="Flavin_Reduct"/>
    <property type="match status" value="1"/>
</dbReference>
<gene>
    <name evidence="3" type="primary">rutF</name>
    <name evidence="3" type="ORF">ANTHELSMS3_02329</name>
</gene>
<dbReference type="KEGG" id="aht:ANTHELSMS3_02329"/>
<evidence type="ECO:0000259" key="2">
    <source>
        <dbReference type="SMART" id="SM00903"/>
    </source>
</evidence>
<evidence type="ECO:0000313" key="4">
    <source>
        <dbReference type="Proteomes" id="UP000203589"/>
    </source>
</evidence>
<protein>
    <submittedName>
        <fullName evidence="3">FMN reductase (NADH) RutF</fullName>
        <ecNumber evidence="3">1.5.1.42</ecNumber>
    </submittedName>
</protein>
<dbReference type="EC" id="1.5.1.42" evidence="3"/>
<dbReference type="Gene3D" id="2.30.110.10">
    <property type="entry name" value="Electron Transport, Fmn-binding Protein, Chain A"/>
    <property type="match status" value="1"/>
</dbReference>
<dbReference type="GO" id="GO:0042602">
    <property type="term" value="F:riboflavin reductase (NADPH) activity"/>
    <property type="evidence" value="ECO:0007669"/>
    <property type="project" value="TreeGrafter"/>
</dbReference>
<proteinExistence type="predicted"/>
<dbReference type="SMART" id="SM00903">
    <property type="entry name" value="Flavin_Reduct"/>
    <property type="match status" value="1"/>
</dbReference>
<organism evidence="3 4">
    <name type="scientific">Antarctobacter heliothermus</name>
    <dbReference type="NCBI Taxonomy" id="74033"/>
    <lineage>
        <taxon>Bacteria</taxon>
        <taxon>Pseudomonadati</taxon>
        <taxon>Pseudomonadota</taxon>
        <taxon>Alphaproteobacteria</taxon>
        <taxon>Rhodobacterales</taxon>
        <taxon>Roseobacteraceae</taxon>
        <taxon>Antarctobacter</taxon>
    </lineage>
</organism>
<reference evidence="3 4" key="1">
    <citation type="submission" date="2017-07" db="EMBL/GenBank/DDBJ databases">
        <title>Genome Sequence of Antarctobacter heliothermus Strain SMS3 Isolated from a culture of the Diatom Skeletonema marinoi.</title>
        <authorList>
            <person name="Topel M."/>
            <person name="Pinder M.I.M."/>
            <person name="Johansson O.N."/>
            <person name="Kourtchenko O."/>
            <person name="Godhe A."/>
            <person name="Clarke A.K."/>
        </authorList>
    </citation>
    <scope>NUCLEOTIDE SEQUENCE [LARGE SCALE GENOMIC DNA]</scope>
    <source>
        <strain evidence="3 4">SMS3</strain>
    </source>
</reference>
<keyword evidence="1 3" id="KW-0560">Oxidoreductase</keyword>
<evidence type="ECO:0000256" key="1">
    <source>
        <dbReference type="ARBA" id="ARBA00023002"/>
    </source>
</evidence>
<dbReference type="InterPro" id="IPR050268">
    <property type="entry name" value="NADH-dep_flavin_reductase"/>
</dbReference>
<keyword evidence="4" id="KW-1185">Reference proteome</keyword>
<dbReference type="SUPFAM" id="SSF50475">
    <property type="entry name" value="FMN-binding split barrel"/>
    <property type="match status" value="1"/>
</dbReference>
<dbReference type="InterPro" id="IPR012349">
    <property type="entry name" value="Split_barrel_FMN-bd"/>
</dbReference>